<comment type="caution">
    <text evidence="3">The sequence shown here is derived from an EMBL/GenBank/DDBJ whole genome shotgun (WGS) entry which is preliminary data.</text>
</comment>
<feature type="domain" description="SLH" evidence="2">
    <location>
        <begin position="72"/>
        <end position="135"/>
    </location>
</feature>
<proteinExistence type="predicted"/>
<dbReference type="Proteomes" id="UP000719500">
    <property type="component" value="Unassembled WGS sequence"/>
</dbReference>
<protein>
    <submittedName>
        <fullName evidence="3">S-layer homology domain-containing protein</fullName>
    </submittedName>
</protein>
<dbReference type="EMBL" id="JACSNX010000041">
    <property type="protein sequence ID" value="MBM6852495.1"/>
    <property type="molecule type" value="Genomic_DNA"/>
</dbReference>
<keyword evidence="1" id="KW-0677">Repeat</keyword>
<dbReference type="PROSITE" id="PS51272">
    <property type="entry name" value="SLH"/>
    <property type="match status" value="2"/>
</dbReference>
<feature type="domain" description="SLH" evidence="2">
    <location>
        <begin position="7"/>
        <end position="70"/>
    </location>
</feature>
<keyword evidence="4" id="KW-1185">Reference proteome</keyword>
<dbReference type="Pfam" id="PF00395">
    <property type="entry name" value="SLH"/>
    <property type="match status" value="2"/>
</dbReference>
<sequence length="1069" mass="115394">TVSAGAKDFGDSADLSGEAYEEAVNVMSEMGIIDGYSDGDFRPQGTLTRGAAAKIIACMMLGKTTAEALGTSAAPFKDVPAGSTFAGYIAYCVESGLIDGYADGTFRPQNTLTGFAFLKMLLTALGYDSSIEGYTGTNWTVNVAGRATQIGLTTGNDDFVGSRAATREEACLYAANALRTTLVEYDSKGTNVVVNGATVAIGASKPTYVTSSIAGAATSIDDTKDNQAGDYTVEFAERYQPDLELDHDTDAFGRPARTWSWKNRDIGTYVDFDLLVAEYTEKVTGEELYDLLGKSTIADSDFYIYVDGVEAIEDNEAYLSNAYFTEGRFVRGNRDSVGETGNGVLTQVFVDPNAGSDGEVTIAVINTYLAVADGDYDERDESIDFDVWGIDAKNIAKDIYVKDTSDTDPDPSVVKFNNEPFTVKDEDISVADYVDGDVVLVTVADGAIQTVADPEVMSEVTITGFKSGRGGNLTTGGTRYSYNDAAAYDEDALIIYTGNGTVNLKDTTYNVYLDQYGYVAGVEEVDAEKQYVFITGVDENYSNLTNRNYDATAIFLDGTIETIEIDARDTKAAGVNFNTDAKDKTWKNTAPTSRTTSFANVNEWYTYTVDRNGVYTLRNVDNQTAMDNDQVVGGITMNEKNIDLKVGTSKYVFGNDETVYINTSVANVTTEVASDDDVVVTVIDDVESVVTGVRNVDIDALSVNNKTADKNETASYYVADEVFPLWDDDSWLIGVVVIGEDQGVSSDYAYVHTDSISQETYTDEDGNHHWFRDVLIDGKVTELEYVDDSINVLNSADMTQGNWVRVYYNADGTVRRVEDVPTLSTVPAVLSGTDDIEVYSETLSNDFDGDADDDELYYESGSLYVIKDNARNGFSIRPDVKVVYINAKAGGSGDYDEVVDGLEGIDGLRTALKRVNDNFNGTVNVIFDDDVASVIVLHNTSKDPGYNPGSDASYGFKLTGVTNVSKGSSGSDQWLEADLVGTGDLPAGSSALVELWKQNDSEGNAMVDDSVFTGCNNLGSDTPVNSIDKVTASGVFIPESGNYYLVIKIVDANGNVMDSVTTDSRYFAV</sequence>
<reference evidence="3 4" key="1">
    <citation type="journal article" date="2021" name="Sci. Rep.">
        <title>The distribution of antibiotic resistance genes in chicken gut microbiota commensals.</title>
        <authorList>
            <person name="Juricova H."/>
            <person name="Matiasovicova J."/>
            <person name="Kubasova T."/>
            <person name="Cejkova D."/>
            <person name="Rychlik I."/>
        </authorList>
    </citation>
    <scope>NUCLEOTIDE SEQUENCE [LARGE SCALE GENOMIC DNA]</scope>
    <source>
        <strain evidence="3 4">An411</strain>
    </source>
</reference>
<dbReference type="RefSeq" id="WP_204805818.1">
    <property type="nucleotide sequence ID" value="NZ_JACSNX010000041.1"/>
</dbReference>
<evidence type="ECO:0000313" key="3">
    <source>
        <dbReference type="EMBL" id="MBM6852495.1"/>
    </source>
</evidence>
<organism evidence="3 4">
    <name type="scientific">Oscillibacter valericigenes</name>
    <dbReference type="NCBI Taxonomy" id="351091"/>
    <lineage>
        <taxon>Bacteria</taxon>
        <taxon>Bacillati</taxon>
        <taxon>Bacillota</taxon>
        <taxon>Clostridia</taxon>
        <taxon>Eubacteriales</taxon>
        <taxon>Oscillospiraceae</taxon>
        <taxon>Oscillibacter</taxon>
    </lineage>
</organism>
<name>A0ABS2FYS0_9FIRM</name>
<gene>
    <name evidence="3" type="ORF">H9X91_13755</name>
</gene>
<evidence type="ECO:0000259" key="2">
    <source>
        <dbReference type="PROSITE" id="PS51272"/>
    </source>
</evidence>
<evidence type="ECO:0000256" key="1">
    <source>
        <dbReference type="ARBA" id="ARBA00022737"/>
    </source>
</evidence>
<feature type="non-terminal residue" evidence="3">
    <location>
        <position position="1"/>
    </location>
</feature>
<evidence type="ECO:0000313" key="4">
    <source>
        <dbReference type="Proteomes" id="UP000719500"/>
    </source>
</evidence>
<accession>A0ABS2FYS0</accession>
<dbReference type="InterPro" id="IPR001119">
    <property type="entry name" value="SLH_dom"/>
</dbReference>